<accession>A0A0A9CU58</accession>
<evidence type="ECO:0000313" key="2">
    <source>
        <dbReference type="EMBL" id="JAD77973.1"/>
    </source>
</evidence>
<proteinExistence type="predicted"/>
<feature type="compositionally biased region" description="Low complexity" evidence="1">
    <location>
        <begin position="96"/>
        <end position="113"/>
    </location>
</feature>
<evidence type="ECO:0000256" key="1">
    <source>
        <dbReference type="SAM" id="MobiDB-lite"/>
    </source>
</evidence>
<reference evidence="2" key="1">
    <citation type="submission" date="2014-09" db="EMBL/GenBank/DDBJ databases">
        <authorList>
            <person name="Magalhaes I.L.F."/>
            <person name="Oliveira U."/>
            <person name="Santos F.R."/>
            <person name="Vidigal T.H.D.A."/>
            <person name="Brescovit A.D."/>
            <person name="Santos A.J."/>
        </authorList>
    </citation>
    <scope>NUCLEOTIDE SEQUENCE</scope>
    <source>
        <tissue evidence="2">Shoot tissue taken approximately 20 cm above the soil surface</tissue>
    </source>
</reference>
<feature type="region of interest" description="Disordered" evidence="1">
    <location>
        <begin position="91"/>
        <end position="113"/>
    </location>
</feature>
<dbReference type="EMBL" id="GBRH01219922">
    <property type="protein sequence ID" value="JAD77973.1"/>
    <property type="molecule type" value="Transcribed_RNA"/>
</dbReference>
<dbReference type="AlphaFoldDB" id="A0A0A9CU58"/>
<reference evidence="2" key="2">
    <citation type="journal article" date="2015" name="Data Brief">
        <title>Shoot transcriptome of the giant reed, Arundo donax.</title>
        <authorList>
            <person name="Barrero R.A."/>
            <person name="Guerrero F.D."/>
            <person name="Moolhuijzen P."/>
            <person name="Goolsby J.A."/>
            <person name="Tidwell J."/>
            <person name="Bellgard S.E."/>
            <person name="Bellgard M.I."/>
        </authorList>
    </citation>
    <scope>NUCLEOTIDE SEQUENCE</scope>
    <source>
        <tissue evidence="2">Shoot tissue taken approximately 20 cm above the soil surface</tissue>
    </source>
</reference>
<name>A0A0A9CU58_ARUDO</name>
<sequence length="113" mass="12521">MSNSSNTSLEGWWMDAITVLPSLARPRSVCVTKNADELSRPLVGSSRNRRRGRMRSSRAMLTRRFSPPLTPRRCQLPMTVSAQSWRPISTMVPSTSARLSSRGILSGSRSSAE</sequence>
<protein>
    <submittedName>
        <fullName evidence="2">Uncharacterized protein</fullName>
    </submittedName>
</protein>
<organism evidence="2">
    <name type="scientific">Arundo donax</name>
    <name type="common">Giant reed</name>
    <name type="synonym">Donax arundinaceus</name>
    <dbReference type="NCBI Taxonomy" id="35708"/>
    <lineage>
        <taxon>Eukaryota</taxon>
        <taxon>Viridiplantae</taxon>
        <taxon>Streptophyta</taxon>
        <taxon>Embryophyta</taxon>
        <taxon>Tracheophyta</taxon>
        <taxon>Spermatophyta</taxon>
        <taxon>Magnoliopsida</taxon>
        <taxon>Liliopsida</taxon>
        <taxon>Poales</taxon>
        <taxon>Poaceae</taxon>
        <taxon>PACMAD clade</taxon>
        <taxon>Arundinoideae</taxon>
        <taxon>Arundineae</taxon>
        <taxon>Arundo</taxon>
    </lineage>
</organism>